<protein>
    <recommendedName>
        <fullName evidence="5">NADH-quinone oxidoreductase subunit N</fullName>
        <ecNumber evidence="5">7.1.1.-</ecNumber>
    </recommendedName>
    <alternativeName>
        <fullName evidence="5">NADH dehydrogenase I subunit N</fullName>
    </alternativeName>
    <alternativeName>
        <fullName evidence="5">NDH-1 subunit N</fullName>
    </alternativeName>
</protein>
<feature type="transmembrane region" description="Helical" evidence="5">
    <location>
        <begin position="197"/>
        <end position="220"/>
    </location>
</feature>
<feature type="transmembrane region" description="Helical" evidence="5">
    <location>
        <begin position="437"/>
        <end position="456"/>
    </location>
</feature>
<evidence type="ECO:0000259" key="7">
    <source>
        <dbReference type="Pfam" id="PF00361"/>
    </source>
</evidence>
<keyword evidence="5" id="KW-0520">NAD</keyword>
<comment type="subunit">
    <text evidence="5">NDH-1 is composed of 14 different subunits. Subunits NuoA, H, J, K, L, M, N constitute the membrane sector of the complex.</text>
</comment>
<reference evidence="8 9" key="1">
    <citation type="submission" date="2019-08" db="EMBL/GenBank/DDBJ databases">
        <title>Complete genome sequence of Thermosulfurimonas marina SU872T, an anaerobic thermophilic chemolithoautotrophic bacterium isolated from a shallow marine hydrothermal vent.</title>
        <authorList>
            <person name="Allioux M."/>
            <person name="Jebbar M."/>
            <person name="Slobodkina G."/>
            <person name="Slobodkin A."/>
            <person name="Moalic Y."/>
            <person name="Frolova A."/>
            <person name="Shao Z."/>
            <person name="Alain K."/>
        </authorList>
    </citation>
    <scope>NUCLEOTIDE SEQUENCE [LARGE SCALE GENOMIC DNA]</scope>
    <source>
        <strain evidence="8 9">SU872</strain>
    </source>
</reference>
<feature type="transmembrane region" description="Helical" evidence="5">
    <location>
        <begin position="155"/>
        <end position="177"/>
    </location>
</feature>
<feature type="transmembrane region" description="Helical" evidence="5">
    <location>
        <begin position="68"/>
        <end position="91"/>
    </location>
</feature>
<dbReference type="GO" id="GO:0048038">
    <property type="term" value="F:quinone binding"/>
    <property type="evidence" value="ECO:0007669"/>
    <property type="project" value="UniProtKB-KW"/>
</dbReference>
<dbReference type="GO" id="GO:0008137">
    <property type="term" value="F:NADH dehydrogenase (ubiquinone) activity"/>
    <property type="evidence" value="ECO:0007669"/>
    <property type="project" value="InterPro"/>
</dbReference>
<keyword evidence="2 5" id="KW-0812">Transmembrane</keyword>
<feature type="transmembrane region" description="Helical" evidence="5">
    <location>
        <begin position="395"/>
        <end position="416"/>
    </location>
</feature>
<feature type="transmembrane region" description="Helical" evidence="5">
    <location>
        <begin position="36"/>
        <end position="56"/>
    </location>
</feature>
<accession>A0A6H1WQ65</accession>
<keyword evidence="5" id="KW-0830">Ubiquinone</keyword>
<dbReference type="HAMAP" id="MF_00445">
    <property type="entry name" value="NDH1_NuoN_1"/>
    <property type="match status" value="1"/>
</dbReference>
<feature type="transmembrane region" description="Helical" evidence="5">
    <location>
        <begin position="262"/>
        <end position="284"/>
    </location>
</feature>
<keyword evidence="3 5" id="KW-1133">Transmembrane helix</keyword>
<evidence type="ECO:0000313" key="8">
    <source>
        <dbReference type="EMBL" id="QJA05299.1"/>
    </source>
</evidence>
<dbReference type="GO" id="GO:0050136">
    <property type="term" value="F:NADH dehydrogenase (quinone) (non-electrogenic) activity"/>
    <property type="evidence" value="ECO:0007669"/>
    <property type="project" value="UniProtKB-UniRule"/>
</dbReference>
<keyword evidence="5" id="KW-1278">Translocase</keyword>
<dbReference type="RefSeq" id="WP_168718664.1">
    <property type="nucleotide sequence ID" value="NZ_CP042909.1"/>
</dbReference>
<dbReference type="GO" id="GO:0042773">
    <property type="term" value="P:ATP synthesis coupled electron transport"/>
    <property type="evidence" value="ECO:0007669"/>
    <property type="project" value="InterPro"/>
</dbReference>
<keyword evidence="9" id="KW-1185">Reference proteome</keyword>
<dbReference type="AlphaFoldDB" id="A0A6H1WQ65"/>
<dbReference type="EC" id="7.1.1.-" evidence="5"/>
<keyword evidence="5" id="KW-0813">Transport</keyword>
<dbReference type="InterPro" id="IPR001750">
    <property type="entry name" value="ND/Mrp_TM"/>
</dbReference>
<evidence type="ECO:0000256" key="2">
    <source>
        <dbReference type="ARBA" id="ARBA00022692"/>
    </source>
</evidence>
<evidence type="ECO:0000313" key="9">
    <source>
        <dbReference type="Proteomes" id="UP000501253"/>
    </source>
</evidence>
<dbReference type="NCBIfam" id="TIGR01770">
    <property type="entry name" value="NDH_I_N"/>
    <property type="match status" value="1"/>
</dbReference>
<dbReference type="KEGG" id="tmai:FVE67_00185"/>
<comment type="similarity">
    <text evidence="5">Belongs to the complex I subunit 2 family.</text>
</comment>
<keyword evidence="4 5" id="KW-0472">Membrane</keyword>
<evidence type="ECO:0000256" key="5">
    <source>
        <dbReference type="HAMAP-Rule" id="MF_00445"/>
    </source>
</evidence>
<dbReference type="EMBL" id="CP042909">
    <property type="protein sequence ID" value="QJA05299.1"/>
    <property type="molecule type" value="Genomic_DNA"/>
</dbReference>
<proteinExistence type="inferred from homology"/>
<feature type="transmembrane region" description="Helical" evidence="5">
    <location>
        <begin position="360"/>
        <end position="383"/>
    </location>
</feature>
<comment type="catalytic activity">
    <reaction evidence="5">
        <text>a quinone + NADH + 5 H(+)(in) = a quinol + NAD(+) + 4 H(+)(out)</text>
        <dbReference type="Rhea" id="RHEA:57888"/>
        <dbReference type="ChEBI" id="CHEBI:15378"/>
        <dbReference type="ChEBI" id="CHEBI:24646"/>
        <dbReference type="ChEBI" id="CHEBI:57540"/>
        <dbReference type="ChEBI" id="CHEBI:57945"/>
        <dbReference type="ChEBI" id="CHEBI:132124"/>
    </reaction>
</comment>
<feature type="transmembrane region" description="Helical" evidence="5">
    <location>
        <begin position="6"/>
        <end position="27"/>
    </location>
</feature>
<feature type="domain" description="NADH:quinone oxidoreductase/Mrp antiporter transmembrane" evidence="7">
    <location>
        <begin position="119"/>
        <end position="410"/>
    </location>
</feature>
<gene>
    <name evidence="5" type="primary">nuoN</name>
    <name evidence="8" type="ORF">FVE67_00185</name>
</gene>
<dbReference type="GO" id="GO:0012505">
    <property type="term" value="C:endomembrane system"/>
    <property type="evidence" value="ECO:0007669"/>
    <property type="project" value="UniProtKB-SubCell"/>
</dbReference>
<evidence type="ECO:0000256" key="3">
    <source>
        <dbReference type="ARBA" id="ARBA00022989"/>
    </source>
</evidence>
<sequence>MPFSLLSLKAVSPEIFLVLLASFMVLVDRVVSSKSFFFWVALLGTALTWWLCREVVGSQFASYTADPYGFFLKTVFLLALFLSVLISPVYASRERFHFGEYYGLLFFAVCGMMFMASGTDLLVIYLGLELMSLSIYVLVALGWRDARSLEGALKYFLLGSLASAFLVMGLALIYGLAGTISLSEIARVLSIRTDLSVLTAIAFFLIALGFKVAMVPFHMWAPDAYEGAPTPVTAFMSVAAKAAGFAALGRVFLLAFAPAHPAWSQLLIPFAVLTMFAGNILAVVQTNIKRLLAYSSVAHAGYILLGIVAGTKEGLSAVMLYLLIYAFMNIGAFGVVVLLQKESGVGEDIFEYQGLAKLHPLPAFFMLLFLFSLTGIPPTAGFIGKFYLFRSVVHAGHTGLAVLAVLASVIAAYPYLRIVMLMYMKDPQREVSLAPSASLWVALTLSALGVILIGLYPGSLLTSALYSAF</sequence>
<feature type="transmembrane region" description="Helical" evidence="5">
    <location>
        <begin position="98"/>
        <end position="116"/>
    </location>
</feature>
<keyword evidence="5" id="KW-0874">Quinone</keyword>
<keyword evidence="5" id="KW-1003">Cell membrane</keyword>
<dbReference type="Pfam" id="PF00361">
    <property type="entry name" value="Proton_antipo_M"/>
    <property type="match status" value="1"/>
</dbReference>
<feature type="transmembrane region" description="Helical" evidence="5">
    <location>
        <begin position="291"/>
        <end position="311"/>
    </location>
</feature>
<feature type="transmembrane region" description="Helical" evidence="5">
    <location>
        <begin position="317"/>
        <end position="339"/>
    </location>
</feature>
<evidence type="ECO:0000256" key="4">
    <source>
        <dbReference type="ARBA" id="ARBA00023136"/>
    </source>
</evidence>
<evidence type="ECO:0000256" key="6">
    <source>
        <dbReference type="RuleBase" id="RU000320"/>
    </source>
</evidence>
<comment type="function">
    <text evidence="5">NDH-1 shuttles electrons from NADH, via FMN and iron-sulfur (Fe-S) centers, to quinones in the respiratory chain. The immediate electron acceptor for the enzyme in this species is believed to be ubiquinone. Couples the redox reaction to proton translocation (for every two electrons transferred, four hydrogen ions are translocated across the cytoplasmic membrane), and thus conserves the redox energy in a proton gradient.</text>
</comment>
<evidence type="ECO:0000256" key="1">
    <source>
        <dbReference type="ARBA" id="ARBA00004127"/>
    </source>
</evidence>
<dbReference type="Proteomes" id="UP000501253">
    <property type="component" value="Chromosome"/>
</dbReference>
<organism evidence="8 9">
    <name type="scientific">Thermosulfurimonas marina</name>
    <dbReference type="NCBI Taxonomy" id="2047767"/>
    <lineage>
        <taxon>Bacteria</taxon>
        <taxon>Pseudomonadati</taxon>
        <taxon>Thermodesulfobacteriota</taxon>
        <taxon>Thermodesulfobacteria</taxon>
        <taxon>Thermodesulfobacteriales</taxon>
        <taxon>Thermodesulfobacteriaceae</taxon>
        <taxon>Thermosulfurimonas</taxon>
    </lineage>
</organism>
<dbReference type="GO" id="GO:0005886">
    <property type="term" value="C:plasma membrane"/>
    <property type="evidence" value="ECO:0007669"/>
    <property type="project" value="UniProtKB-SubCell"/>
</dbReference>
<dbReference type="InterPro" id="IPR010096">
    <property type="entry name" value="NADH-Q_OxRdtase_suN/2"/>
</dbReference>
<comment type="subcellular location">
    <subcellularLocation>
        <location evidence="5">Cell membrane</location>
        <topology evidence="5">Multi-pass membrane protein</topology>
    </subcellularLocation>
    <subcellularLocation>
        <location evidence="1">Endomembrane system</location>
        <topology evidence="1">Multi-pass membrane protein</topology>
    </subcellularLocation>
    <subcellularLocation>
        <location evidence="6">Membrane</location>
        <topology evidence="6">Multi-pass membrane protein</topology>
    </subcellularLocation>
</comment>
<feature type="transmembrane region" description="Helical" evidence="5">
    <location>
        <begin position="122"/>
        <end position="143"/>
    </location>
</feature>
<feature type="transmembrane region" description="Helical" evidence="5">
    <location>
        <begin position="232"/>
        <end position="256"/>
    </location>
</feature>
<name>A0A6H1WQ65_9BACT</name>
<dbReference type="PANTHER" id="PTHR22773">
    <property type="entry name" value="NADH DEHYDROGENASE"/>
    <property type="match status" value="1"/>
</dbReference>